<dbReference type="RefSeq" id="WP_142033851.1">
    <property type="nucleotide sequence ID" value="NZ_JBHTGS010000002.1"/>
</dbReference>
<dbReference type="GO" id="GO:0016491">
    <property type="term" value="F:oxidoreductase activity"/>
    <property type="evidence" value="ECO:0007669"/>
    <property type="project" value="InterPro"/>
</dbReference>
<dbReference type="InterPro" id="IPR018713">
    <property type="entry name" value="MPAB/Lcp_cat_dom"/>
</dbReference>
<dbReference type="PANTHER" id="PTHR36151:SF3">
    <property type="entry name" value="ER-BOUND OXYGENASE MPAB_MPAB'_RUBBER OXYGENASE CATALYTIC DOMAIN-CONTAINING PROTEIN"/>
    <property type="match status" value="1"/>
</dbReference>
<name>A0A543APU9_9ACTN</name>
<keyword evidence="3" id="KW-1185">Reference proteome</keyword>
<dbReference type="OrthoDB" id="108890at2"/>
<dbReference type="InParanoid" id="A0A543APU9"/>
<dbReference type="Pfam" id="PF09995">
    <property type="entry name" value="MPAB_Lcp_cat"/>
    <property type="match status" value="1"/>
</dbReference>
<dbReference type="EMBL" id="VFOW01000001">
    <property type="protein sequence ID" value="TQL74612.1"/>
    <property type="molecule type" value="Genomic_DNA"/>
</dbReference>
<evidence type="ECO:0000313" key="2">
    <source>
        <dbReference type="EMBL" id="TQL74612.1"/>
    </source>
</evidence>
<dbReference type="PANTHER" id="PTHR36151">
    <property type="entry name" value="BLR2777 PROTEIN"/>
    <property type="match status" value="1"/>
</dbReference>
<proteinExistence type="predicted"/>
<organism evidence="2 3">
    <name type="scientific">Stackebrandtia endophytica</name>
    <dbReference type="NCBI Taxonomy" id="1496996"/>
    <lineage>
        <taxon>Bacteria</taxon>
        <taxon>Bacillati</taxon>
        <taxon>Actinomycetota</taxon>
        <taxon>Actinomycetes</taxon>
        <taxon>Glycomycetales</taxon>
        <taxon>Glycomycetaceae</taxon>
        <taxon>Stackebrandtia</taxon>
    </lineage>
</organism>
<protein>
    <submittedName>
        <fullName evidence="2">Uncharacterized protein (DUF2236 family)</fullName>
    </submittedName>
</protein>
<feature type="domain" description="ER-bound oxygenase mpaB/mpaB'/Rubber oxygenase catalytic" evidence="1">
    <location>
        <begin position="15"/>
        <end position="242"/>
    </location>
</feature>
<dbReference type="Proteomes" id="UP000317043">
    <property type="component" value="Unassembled WGS sequence"/>
</dbReference>
<dbReference type="AlphaFoldDB" id="A0A543APU9"/>
<accession>A0A543APU9</accession>
<evidence type="ECO:0000313" key="3">
    <source>
        <dbReference type="Proteomes" id="UP000317043"/>
    </source>
</evidence>
<gene>
    <name evidence="2" type="ORF">FB566_0098</name>
</gene>
<reference evidence="2 3" key="1">
    <citation type="submission" date="2019-06" db="EMBL/GenBank/DDBJ databases">
        <title>Sequencing the genomes of 1000 actinobacteria strains.</title>
        <authorList>
            <person name="Klenk H.-P."/>
        </authorList>
    </citation>
    <scope>NUCLEOTIDE SEQUENCE [LARGE SCALE GENOMIC DNA]</scope>
    <source>
        <strain evidence="2 3">DSM 45928</strain>
    </source>
</reference>
<evidence type="ECO:0000259" key="1">
    <source>
        <dbReference type="Pfam" id="PF09995"/>
    </source>
</evidence>
<comment type="caution">
    <text evidence="2">The sequence shown here is derived from an EMBL/GenBank/DDBJ whole genome shotgun (WGS) entry which is preliminary data.</text>
</comment>
<sequence>MAGDQGLFGEGSVTWRVHLEPIMWIAGLRALYLQSLHPRVMRGVYQNSELFDRQKGWARFLRTARYVAIRTYGTIPETEAAGRRVRAIHSRLTGVDPGTGESFRVDEPALLRWVHCAEIASYADIAHRSGVISAADTDRYIDENRAGATLVGLNRDDVPGSMREMTDYFTRQRHRLRATPEGLRGLLNSFNPPLPRHLAPLRMAVPALNLLALASLPKWARRMLGIPVLPGADLVTTAQLRALRTAGSLTIGDQATAIAEARRNAHDMAAGTFVSVLDPKPADTGR</sequence>